<comment type="subcellular location">
    <subcellularLocation>
        <location evidence="1">Membrane</location>
        <topology evidence="1">Multi-pass membrane protein</topology>
    </subcellularLocation>
</comment>
<protein>
    <recommendedName>
        <fullName evidence="16">DUF1211 domain-containing membrane protein</fullName>
    </recommendedName>
</protein>
<keyword evidence="10 13" id="KW-0472">Membrane</keyword>
<evidence type="ECO:0008006" key="16">
    <source>
        <dbReference type="Google" id="ProtNLM"/>
    </source>
</evidence>
<sequence>MQLYPQKDQERPQSPDMGTKRLEAFSDGIFAIAITLLALNLQVPVLTTITPHALAEALGAKWPTYLTFVFSFVTVLIAWVYHHRLLQWAEHAETGLLFINGMLLLIVSAIPFPTALLGAYLTTPAASVASAIYAGYIGILNFTYNLLWWVVVRQHCRNHPSGWRPPTNMILSFIGFPCYLVAVGITFWSPAAALIICGTLWVVWTIRAPSMDAFPMSFHRKGYHHGNRFLSKYKGR</sequence>
<dbReference type="EMBL" id="BNJJ01000003">
    <property type="protein sequence ID" value="GHO83098.1"/>
    <property type="molecule type" value="Genomic_DNA"/>
</dbReference>
<name>A0ABQ3VBA0_9CHLR</name>
<reference evidence="14 15" key="1">
    <citation type="journal article" date="2021" name="Int. J. Syst. Evol. Microbiol.">
        <title>Reticulibacter mediterranei gen. nov., sp. nov., within the new family Reticulibacteraceae fam. nov., and Ktedonospora formicarum gen. nov., sp. nov., Ktedonobacter robiniae sp. nov., Dictyobacter formicarum sp. nov. and Dictyobacter arantiisoli sp. nov., belonging to the class Ktedonobacteria.</title>
        <authorList>
            <person name="Yabe S."/>
            <person name="Zheng Y."/>
            <person name="Wang C.M."/>
            <person name="Sakai Y."/>
            <person name="Abe K."/>
            <person name="Yokota A."/>
            <person name="Donadio S."/>
            <person name="Cavaletti L."/>
            <person name="Monciardini P."/>
        </authorList>
    </citation>
    <scope>NUCLEOTIDE SEQUENCE [LARGE SCALE GENOMIC DNA]</scope>
    <source>
        <strain evidence="14 15">SOSP1-9</strain>
    </source>
</reference>
<evidence type="ECO:0000256" key="6">
    <source>
        <dbReference type="ARBA" id="ARBA00022826"/>
    </source>
</evidence>
<dbReference type="Pfam" id="PF06736">
    <property type="entry name" value="TMEM175"/>
    <property type="match status" value="1"/>
</dbReference>
<keyword evidence="8 13" id="KW-1133">Transmembrane helix</keyword>
<evidence type="ECO:0000256" key="2">
    <source>
        <dbReference type="ARBA" id="ARBA00006920"/>
    </source>
</evidence>
<evidence type="ECO:0000256" key="4">
    <source>
        <dbReference type="ARBA" id="ARBA00022538"/>
    </source>
</evidence>
<feature type="transmembrane region" description="Helical" evidence="13">
    <location>
        <begin position="21"/>
        <end position="42"/>
    </location>
</feature>
<feature type="transmembrane region" description="Helical" evidence="13">
    <location>
        <begin position="94"/>
        <end position="121"/>
    </location>
</feature>
<evidence type="ECO:0000256" key="9">
    <source>
        <dbReference type="ARBA" id="ARBA00023065"/>
    </source>
</evidence>
<evidence type="ECO:0000256" key="13">
    <source>
        <dbReference type="SAM" id="Phobius"/>
    </source>
</evidence>
<comment type="catalytic activity">
    <reaction evidence="12">
        <text>K(+)(in) = K(+)(out)</text>
        <dbReference type="Rhea" id="RHEA:29463"/>
        <dbReference type="ChEBI" id="CHEBI:29103"/>
    </reaction>
</comment>
<dbReference type="PANTHER" id="PTHR31462:SF5">
    <property type="entry name" value="ENDOSOMAL_LYSOSOMAL PROTON CHANNEL TMEM175"/>
    <property type="match status" value="1"/>
</dbReference>
<evidence type="ECO:0000256" key="11">
    <source>
        <dbReference type="ARBA" id="ARBA00023303"/>
    </source>
</evidence>
<evidence type="ECO:0000256" key="8">
    <source>
        <dbReference type="ARBA" id="ARBA00022989"/>
    </source>
</evidence>
<feature type="transmembrane region" description="Helical" evidence="13">
    <location>
        <begin position="133"/>
        <end position="152"/>
    </location>
</feature>
<organism evidence="14 15">
    <name type="scientific">Dictyobacter formicarum</name>
    <dbReference type="NCBI Taxonomy" id="2778368"/>
    <lineage>
        <taxon>Bacteria</taxon>
        <taxon>Bacillati</taxon>
        <taxon>Chloroflexota</taxon>
        <taxon>Ktedonobacteria</taxon>
        <taxon>Ktedonobacterales</taxon>
        <taxon>Dictyobacteraceae</taxon>
        <taxon>Dictyobacter</taxon>
    </lineage>
</organism>
<evidence type="ECO:0000256" key="1">
    <source>
        <dbReference type="ARBA" id="ARBA00004141"/>
    </source>
</evidence>
<gene>
    <name evidence="14" type="ORF">KSZ_11040</name>
</gene>
<keyword evidence="9" id="KW-0406">Ion transport</keyword>
<dbReference type="PANTHER" id="PTHR31462">
    <property type="entry name" value="ENDOSOMAL/LYSOSOMAL POTASSIUM CHANNEL TMEM175"/>
    <property type="match status" value="1"/>
</dbReference>
<comment type="similarity">
    <text evidence="2">Belongs to the TMEM175 family.</text>
</comment>
<keyword evidence="4" id="KW-0633">Potassium transport</keyword>
<evidence type="ECO:0000313" key="14">
    <source>
        <dbReference type="EMBL" id="GHO83098.1"/>
    </source>
</evidence>
<keyword evidence="15" id="KW-1185">Reference proteome</keyword>
<dbReference type="RefSeq" id="WP_201360747.1">
    <property type="nucleotide sequence ID" value="NZ_BNJJ01000003.1"/>
</dbReference>
<dbReference type="InterPro" id="IPR010617">
    <property type="entry name" value="TMEM175-like"/>
</dbReference>
<evidence type="ECO:0000256" key="5">
    <source>
        <dbReference type="ARBA" id="ARBA00022692"/>
    </source>
</evidence>
<keyword evidence="7" id="KW-0630">Potassium</keyword>
<evidence type="ECO:0000256" key="12">
    <source>
        <dbReference type="ARBA" id="ARBA00034430"/>
    </source>
</evidence>
<feature type="transmembrane region" description="Helical" evidence="13">
    <location>
        <begin position="173"/>
        <end position="206"/>
    </location>
</feature>
<keyword evidence="6" id="KW-0631">Potassium channel</keyword>
<evidence type="ECO:0000256" key="3">
    <source>
        <dbReference type="ARBA" id="ARBA00022448"/>
    </source>
</evidence>
<evidence type="ECO:0000256" key="7">
    <source>
        <dbReference type="ARBA" id="ARBA00022958"/>
    </source>
</evidence>
<proteinExistence type="inferred from homology"/>
<keyword evidence="11" id="KW-0407">Ion channel</keyword>
<keyword evidence="5 13" id="KW-0812">Transmembrane</keyword>
<keyword evidence="3" id="KW-0813">Transport</keyword>
<evidence type="ECO:0000256" key="10">
    <source>
        <dbReference type="ARBA" id="ARBA00023136"/>
    </source>
</evidence>
<accession>A0ABQ3VBA0</accession>
<evidence type="ECO:0000313" key="15">
    <source>
        <dbReference type="Proteomes" id="UP000635565"/>
    </source>
</evidence>
<dbReference type="Proteomes" id="UP000635565">
    <property type="component" value="Unassembled WGS sequence"/>
</dbReference>
<feature type="transmembrane region" description="Helical" evidence="13">
    <location>
        <begin position="62"/>
        <end position="82"/>
    </location>
</feature>
<comment type="caution">
    <text evidence="14">The sequence shown here is derived from an EMBL/GenBank/DDBJ whole genome shotgun (WGS) entry which is preliminary data.</text>
</comment>